<gene>
    <name evidence="3" type="ORF">TTAC_LOCUS5485</name>
</gene>
<evidence type="ECO:0000256" key="1">
    <source>
        <dbReference type="SAM" id="MobiDB-lite"/>
    </source>
</evidence>
<feature type="compositionally biased region" description="Acidic residues" evidence="1">
    <location>
        <begin position="1"/>
        <end position="10"/>
    </location>
</feature>
<evidence type="ECO:0000313" key="4">
    <source>
        <dbReference type="Proteomes" id="UP000274429"/>
    </source>
</evidence>
<keyword evidence="2" id="KW-0472">Membrane</keyword>
<feature type="compositionally biased region" description="Polar residues" evidence="1">
    <location>
        <begin position="56"/>
        <end position="65"/>
    </location>
</feature>
<dbReference type="Proteomes" id="UP000274429">
    <property type="component" value="Unassembled WGS sequence"/>
</dbReference>
<feature type="transmembrane region" description="Helical" evidence="2">
    <location>
        <begin position="179"/>
        <end position="204"/>
    </location>
</feature>
<proteinExistence type="predicted"/>
<organism evidence="5">
    <name type="scientific">Hydatigena taeniaeformis</name>
    <name type="common">Feline tapeworm</name>
    <name type="synonym">Taenia taeniaeformis</name>
    <dbReference type="NCBI Taxonomy" id="6205"/>
    <lineage>
        <taxon>Eukaryota</taxon>
        <taxon>Metazoa</taxon>
        <taxon>Spiralia</taxon>
        <taxon>Lophotrochozoa</taxon>
        <taxon>Platyhelminthes</taxon>
        <taxon>Cestoda</taxon>
        <taxon>Eucestoda</taxon>
        <taxon>Cyclophyllidea</taxon>
        <taxon>Taeniidae</taxon>
        <taxon>Hydatigera</taxon>
    </lineage>
</organism>
<dbReference type="AlphaFoldDB" id="A0A0R3WXK9"/>
<dbReference type="EMBL" id="UYWX01007703">
    <property type="protein sequence ID" value="VDM27074.1"/>
    <property type="molecule type" value="Genomic_DNA"/>
</dbReference>
<protein>
    <submittedName>
        <fullName evidence="5">EXS domain-containing protein</fullName>
    </submittedName>
</protein>
<keyword evidence="2" id="KW-1133">Transmembrane helix</keyword>
<reference evidence="3 4" key="2">
    <citation type="submission" date="2018-11" db="EMBL/GenBank/DDBJ databases">
        <authorList>
            <consortium name="Pathogen Informatics"/>
        </authorList>
    </citation>
    <scope>NUCLEOTIDE SEQUENCE [LARGE SCALE GENOMIC DNA]</scope>
</reference>
<feature type="compositionally biased region" description="Polar residues" evidence="1">
    <location>
        <begin position="38"/>
        <end position="48"/>
    </location>
</feature>
<name>A0A0R3WXK9_HYDTA</name>
<evidence type="ECO:0000313" key="5">
    <source>
        <dbReference type="WBParaSite" id="TTAC_0000549901-mRNA-1"/>
    </source>
</evidence>
<keyword evidence="4" id="KW-1185">Reference proteome</keyword>
<dbReference type="OrthoDB" id="9978460at2759"/>
<sequence length="378" mass="41455">MDESGDDESADQCMARLFHSEEGGAPSATTMPKWDAQSGLSDAENNCNSEDEDSRVASQGSSAINPNEEGQAPSLSASPTDVEEDRCSYAPLTDCLFCRHEYDFVTTSINQKLPSAWMWLMRRSRWPIRFAPQQTLPLSVLGIQIPPWRVSAGRMMWDICRYCAKNAGMRNLVLLDPMVSLPVVVLVVGVLVVVVVAVGGNAVLRCVLGGMGCDGESRKCDELEGKKGSVALSPLSPLLNLMRYGALPSPRLTGVLWMTPVEAVSPFYRVPVPLDEEEAEAKCVPDGCESGDEDVYPTALRLRFLTVVAYVINWVAWMSRVENYAALGTSRFRPTLISAPVAAYLLQPFSLGCGQAPVFDLWPMWLLRRLLNLSLTLS</sequence>
<reference evidence="5" key="1">
    <citation type="submission" date="2017-02" db="UniProtKB">
        <authorList>
            <consortium name="WormBaseParasite"/>
        </authorList>
    </citation>
    <scope>IDENTIFICATION</scope>
</reference>
<evidence type="ECO:0000256" key="2">
    <source>
        <dbReference type="SAM" id="Phobius"/>
    </source>
</evidence>
<keyword evidence="2" id="KW-0812">Transmembrane</keyword>
<feature type="region of interest" description="Disordered" evidence="1">
    <location>
        <begin position="1"/>
        <end position="81"/>
    </location>
</feature>
<accession>A0A0R3WXK9</accession>
<evidence type="ECO:0000313" key="3">
    <source>
        <dbReference type="EMBL" id="VDM27074.1"/>
    </source>
</evidence>
<dbReference type="WBParaSite" id="TTAC_0000549901-mRNA-1">
    <property type="protein sequence ID" value="TTAC_0000549901-mRNA-1"/>
    <property type="gene ID" value="TTAC_0000549901"/>
</dbReference>